<dbReference type="SUPFAM" id="SSF53448">
    <property type="entry name" value="Nucleotide-diphospho-sugar transferases"/>
    <property type="match status" value="1"/>
</dbReference>
<keyword evidence="3" id="KW-1185">Reference proteome</keyword>
<dbReference type="Proteomes" id="UP001501183">
    <property type="component" value="Unassembled WGS sequence"/>
</dbReference>
<evidence type="ECO:0000313" key="2">
    <source>
        <dbReference type="EMBL" id="GAA4471130.1"/>
    </source>
</evidence>
<reference evidence="3" key="1">
    <citation type="journal article" date="2019" name="Int. J. Syst. Evol. Microbiol.">
        <title>The Global Catalogue of Microorganisms (GCM) 10K type strain sequencing project: providing services to taxonomists for standard genome sequencing and annotation.</title>
        <authorList>
            <consortium name="The Broad Institute Genomics Platform"/>
            <consortium name="The Broad Institute Genome Sequencing Center for Infectious Disease"/>
            <person name="Wu L."/>
            <person name="Ma J."/>
        </authorList>
    </citation>
    <scope>NUCLEOTIDE SEQUENCE [LARGE SCALE GENOMIC DNA]</scope>
    <source>
        <strain evidence="3">JCM 32206</strain>
    </source>
</reference>
<dbReference type="RefSeq" id="WP_345341003.1">
    <property type="nucleotide sequence ID" value="NZ_BAABFB010000007.1"/>
</dbReference>
<sequence>MVGKDDILVSVGLPVRNGAGRMAGVVESVLAQDHAKLELVISDNASSDGTEDLCRSLAARDSRVVYHRNPVNVGMLNNFVNTLMLATGTYFRWVGDDDWLHPHCLSRALDIFTADDRLVLVTNEVEYAGEDGVPRIASYDGAALGSSDPVERFAEYLRLLTDDTLQIDPLYGTLRRESVLHIGRRNILREDEVYATKLALAGPWGHVPEVLARRIWKYENMSVLANRLDVPRWQAPFATLLQCREMLHWLAECDLTGQQRHRARLAVARMFMRRQQNSVTRRGRKVARIAREVAPSLHRAADAHRDPSDSHG</sequence>
<organism evidence="2 3">
    <name type="scientific">Rhodococcus olei</name>
    <dbReference type="NCBI Taxonomy" id="2161675"/>
    <lineage>
        <taxon>Bacteria</taxon>
        <taxon>Bacillati</taxon>
        <taxon>Actinomycetota</taxon>
        <taxon>Actinomycetes</taxon>
        <taxon>Mycobacteriales</taxon>
        <taxon>Nocardiaceae</taxon>
        <taxon>Rhodococcus</taxon>
    </lineage>
</organism>
<evidence type="ECO:0000313" key="3">
    <source>
        <dbReference type="Proteomes" id="UP001501183"/>
    </source>
</evidence>
<dbReference type="PANTHER" id="PTHR22916:SF3">
    <property type="entry name" value="UDP-GLCNAC:BETAGAL BETA-1,3-N-ACETYLGLUCOSAMINYLTRANSFERASE-LIKE PROTEIN 1"/>
    <property type="match status" value="1"/>
</dbReference>
<dbReference type="CDD" id="cd00761">
    <property type="entry name" value="Glyco_tranf_GTA_type"/>
    <property type="match status" value="1"/>
</dbReference>
<comment type="caution">
    <text evidence="2">The sequence shown here is derived from an EMBL/GenBank/DDBJ whole genome shotgun (WGS) entry which is preliminary data.</text>
</comment>
<name>A0ABP8NTF5_9NOCA</name>
<dbReference type="Gene3D" id="3.90.550.10">
    <property type="entry name" value="Spore Coat Polysaccharide Biosynthesis Protein SpsA, Chain A"/>
    <property type="match status" value="1"/>
</dbReference>
<proteinExistence type="predicted"/>
<protein>
    <recommendedName>
        <fullName evidence="1">Glycosyltransferase 2-like domain-containing protein</fullName>
    </recommendedName>
</protein>
<gene>
    <name evidence="2" type="ORF">GCM10023094_01210</name>
</gene>
<dbReference type="InterPro" id="IPR029044">
    <property type="entry name" value="Nucleotide-diphossugar_trans"/>
</dbReference>
<feature type="domain" description="Glycosyltransferase 2-like" evidence="1">
    <location>
        <begin position="10"/>
        <end position="128"/>
    </location>
</feature>
<dbReference type="InterPro" id="IPR001173">
    <property type="entry name" value="Glyco_trans_2-like"/>
</dbReference>
<evidence type="ECO:0000259" key="1">
    <source>
        <dbReference type="Pfam" id="PF00535"/>
    </source>
</evidence>
<dbReference type="Pfam" id="PF00535">
    <property type="entry name" value="Glycos_transf_2"/>
    <property type="match status" value="1"/>
</dbReference>
<dbReference type="PANTHER" id="PTHR22916">
    <property type="entry name" value="GLYCOSYLTRANSFERASE"/>
    <property type="match status" value="1"/>
</dbReference>
<accession>A0ABP8NTF5</accession>
<dbReference type="EMBL" id="BAABFB010000007">
    <property type="protein sequence ID" value="GAA4471130.1"/>
    <property type="molecule type" value="Genomic_DNA"/>
</dbReference>